<dbReference type="PANTHER" id="PTHR43808">
    <property type="entry name" value="ACETYLORNITHINE DEACETYLASE"/>
    <property type="match status" value="1"/>
</dbReference>
<dbReference type="InterPro" id="IPR036264">
    <property type="entry name" value="Bact_exopeptidase_dim_dom"/>
</dbReference>
<dbReference type="Gene3D" id="3.30.70.360">
    <property type="match status" value="1"/>
</dbReference>
<reference evidence="9" key="1">
    <citation type="journal article" date="2019" name="Int. J. Syst. Evol. Microbiol.">
        <title>The Global Catalogue of Microorganisms (GCM) 10K type strain sequencing project: providing services to taxonomists for standard genome sequencing and annotation.</title>
        <authorList>
            <consortium name="The Broad Institute Genomics Platform"/>
            <consortium name="The Broad Institute Genome Sequencing Center for Infectious Disease"/>
            <person name="Wu L."/>
            <person name="Ma J."/>
        </authorList>
    </citation>
    <scope>NUCLEOTIDE SEQUENCE [LARGE SCALE GENOMIC DNA]</scope>
    <source>
        <strain evidence="9">JCM 7356</strain>
    </source>
</reference>
<dbReference type="PROSITE" id="PS00758">
    <property type="entry name" value="ARGE_DAPE_CPG2_1"/>
    <property type="match status" value="1"/>
</dbReference>
<name>A0ABP5Q843_9ACTN</name>
<evidence type="ECO:0000256" key="1">
    <source>
        <dbReference type="ARBA" id="ARBA00001947"/>
    </source>
</evidence>
<accession>A0ABP5Q843</accession>
<keyword evidence="9" id="KW-1185">Reference proteome</keyword>
<keyword evidence="5" id="KW-0862">Zinc</keyword>
<keyword evidence="4" id="KW-0378">Hydrolase</keyword>
<dbReference type="NCBIfam" id="NF005913">
    <property type="entry name" value="PRK07906.1"/>
    <property type="match status" value="1"/>
</dbReference>
<dbReference type="EMBL" id="BAAATR010000002">
    <property type="protein sequence ID" value="GAA2228588.1"/>
    <property type="molecule type" value="Genomic_DNA"/>
</dbReference>
<evidence type="ECO:0000256" key="2">
    <source>
        <dbReference type="ARBA" id="ARBA00006247"/>
    </source>
</evidence>
<evidence type="ECO:0000313" key="8">
    <source>
        <dbReference type="EMBL" id="GAA2228588.1"/>
    </source>
</evidence>
<evidence type="ECO:0000256" key="5">
    <source>
        <dbReference type="ARBA" id="ARBA00022833"/>
    </source>
</evidence>
<dbReference type="Gene3D" id="1.10.150.900">
    <property type="match status" value="1"/>
</dbReference>
<dbReference type="Pfam" id="PF07687">
    <property type="entry name" value="M20_dimer"/>
    <property type="match status" value="1"/>
</dbReference>
<dbReference type="InterPro" id="IPR001261">
    <property type="entry name" value="ArgE/DapE_CS"/>
</dbReference>
<proteinExistence type="inferred from homology"/>
<evidence type="ECO:0000313" key="9">
    <source>
        <dbReference type="Proteomes" id="UP001500305"/>
    </source>
</evidence>
<evidence type="ECO:0000256" key="3">
    <source>
        <dbReference type="ARBA" id="ARBA00022723"/>
    </source>
</evidence>
<organism evidence="8 9">
    <name type="scientific">Kitasatospora cystarginea</name>
    <dbReference type="NCBI Taxonomy" id="58350"/>
    <lineage>
        <taxon>Bacteria</taxon>
        <taxon>Bacillati</taxon>
        <taxon>Actinomycetota</taxon>
        <taxon>Actinomycetes</taxon>
        <taxon>Kitasatosporales</taxon>
        <taxon>Streptomycetaceae</taxon>
        <taxon>Kitasatospora</taxon>
    </lineage>
</organism>
<dbReference type="InterPro" id="IPR050072">
    <property type="entry name" value="Peptidase_M20A"/>
</dbReference>
<evidence type="ECO:0000256" key="6">
    <source>
        <dbReference type="SAM" id="MobiDB-lite"/>
    </source>
</evidence>
<feature type="domain" description="Peptidase M20 dimerisation" evidence="7">
    <location>
        <begin position="218"/>
        <end position="352"/>
    </location>
</feature>
<comment type="caution">
    <text evidence="8">The sequence shown here is derived from an EMBL/GenBank/DDBJ whole genome shotgun (WGS) entry which is preliminary data.</text>
</comment>
<dbReference type="SUPFAM" id="SSF53187">
    <property type="entry name" value="Zn-dependent exopeptidases"/>
    <property type="match status" value="1"/>
</dbReference>
<dbReference type="PANTHER" id="PTHR43808:SF8">
    <property type="entry name" value="PEPTIDASE M20 DIMERISATION DOMAIN-CONTAINING PROTEIN"/>
    <property type="match status" value="1"/>
</dbReference>
<dbReference type="Proteomes" id="UP001500305">
    <property type="component" value="Unassembled WGS sequence"/>
</dbReference>
<comment type="similarity">
    <text evidence="2">Belongs to the peptidase M20A family.</text>
</comment>
<feature type="region of interest" description="Disordered" evidence="6">
    <location>
        <begin position="1"/>
        <end position="20"/>
    </location>
</feature>
<protein>
    <submittedName>
        <fullName evidence="8">M20/M25/M40 family metallo-hydrolase</fullName>
    </submittedName>
</protein>
<keyword evidence="3" id="KW-0479">Metal-binding</keyword>
<comment type="cofactor">
    <cofactor evidence="1">
        <name>Zn(2+)</name>
        <dbReference type="ChEBI" id="CHEBI:29105"/>
    </cofactor>
</comment>
<dbReference type="RefSeq" id="WP_344634539.1">
    <property type="nucleotide sequence ID" value="NZ_BAAATR010000002.1"/>
</dbReference>
<evidence type="ECO:0000259" key="7">
    <source>
        <dbReference type="Pfam" id="PF07687"/>
    </source>
</evidence>
<dbReference type="InterPro" id="IPR002933">
    <property type="entry name" value="Peptidase_M20"/>
</dbReference>
<dbReference type="InterPro" id="IPR011650">
    <property type="entry name" value="Peptidase_M20_dimer"/>
</dbReference>
<sequence>MTVTPPSSVLGDTPHPDDAHAGADVVRICQDLLRIDTTNPGDDSGPGERAAAEYVAARLAEAGIEALITESAPRRASVLARVPGTASGRPALLVHGHLDTVPFDAAEWSRHPLSGELHDGCLWGRGAVDMKGAVATTLALVRSWARTGRRPRRDLVLAFLADEETTGELGSRFVAARHRDHFADCAEAIGESGGFSVPIRPQPGADGAELRLYPIALGERGTAWMQLTATGPAGHGSRAAADNAVATLVHALSRLAAHPWPTRLIPPVEALLGELERILGTTIDRDRLEAEAARLGRAGDLFAPTVRNSANPTVLHAGHKINVMPGTARALVDGRFLPGTREEYLATVAELLGPRVTREFINLEDAATGDHTGPAFAAMAAALRAEDPAGHPVPYLMSGGTDAKTFSQLGIDCYGFAPLRLDATLHYQRMFHGVDERVPVAGLGFGLRVLDRFLRAY</sequence>
<dbReference type="PROSITE" id="PS00759">
    <property type="entry name" value="ARGE_DAPE_CPG2_2"/>
    <property type="match status" value="1"/>
</dbReference>
<dbReference type="Gene3D" id="3.40.630.10">
    <property type="entry name" value="Zn peptidases"/>
    <property type="match status" value="1"/>
</dbReference>
<evidence type="ECO:0000256" key="4">
    <source>
        <dbReference type="ARBA" id="ARBA00022801"/>
    </source>
</evidence>
<gene>
    <name evidence="8" type="ORF">GCM10010430_05380</name>
</gene>
<dbReference type="SUPFAM" id="SSF55031">
    <property type="entry name" value="Bacterial exopeptidase dimerisation domain"/>
    <property type="match status" value="1"/>
</dbReference>
<dbReference type="Pfam" id="PF01546">
    <property type="entry name" value="Peptidase_M20"/>
    <property type="match status" value="1"/>
</dbReference>